<feature type="compositionally biased region" description="Low complexity" evidence="3">
    <location>
        <begin position="129"/>
        <end position="141"/>
    </location>
</feature>
<evidence type="ECO:0000259" key="4">
    <source>
        <dbReference type="Pfam" id="PF05433"/>
    </source>
</evidence>
<dbReference type="PANTHER" id="PTHR35603:SF2">
    <property type="entry name" value="OUTER MEMBRANE LIPOPROTEIN"/>
    <property type="match status" value="1"/>
</dbReference>
<reference evidence="5 6" key="1">
    <citation type="submission" date="2023-03" db="EMBL/GenBank/DDBJ databases">
        <title>Halomonas sp. nov., isolated from Korean tranditional fermented seafood 'Jeotgal'.</title>
        <authorList>
            <person name="Kim B."/>
            <person name="Shin N.-R."/>
        </authorList>
    </citation>
    <scope>NUCLEOTIDE SEQUENCE [LARGE SCALE GENOMIC DNA]</scope>
    <source>
        <strain evidence="5 6">SG2L-4</strain>
    </source>
</reference>
<keyword evidence="6" id="KW-1185">Reference proteome</keyword>
<evidence type="ECO:0000313" key="5">
    <source>
        <dbReference type="EMBL" id="WNK20976.1"/>
    </source>
</evidence>
<keyword evidence="2" id="KW-0472">Membrane</keyword>
<dbReference type="PANTHER" id="PTHR35603">
    <property type="match status" value="1"/>
</dbReference>
<evidence type="ECO:0000256" key="1">
    <source>
        <dbReference type="ARBA" id="ARBA00004370"/>
    </source>
</evidence>
<dbReference type="InterPro" id="IPR051407">
    <property type="entry name" value="Bact_OM_lipoprot/Surf_antigen"/>
</dbReference>
<dbReference type="NCBIfam" id="NF008437">
    <property type="entry name" value="PRK11280.1"/>
    <property type="match status" value="1"/>
</dbReference>
<gene>
    <name evidence="5" type="ORF">P1P91_04675</name>
</gene>
<dbReference type="RefSeq" id="WP_311884866.1">
    <property type="nucleotide sequence ID" value="NZ_CP119391.1"/>
</dbReference>
<proteinExistence type="predicted"/>
<feature type="region of interest" description="Disordered" evidence="3">
    <location>
        <begin position="124"/>
        <end position="203"/>
    </location>
</feature>
<comment type="subcellular location">
    <subcellularLocation>
        <location evidence="1">Membrane</location>
    </subcellularLocation>
</comment>
<dbReference type="Proteomes" id="UP001301869">
    <property type="component" value="Chromosome"/>
</dbReference>
<dbReference type="EMBL" id="CP119391">
    <property type="protein sequence ID" value="WNK20976.1"/>
    <property type="molecule type" value="Genomic_DNA"/>
</dbReference>
<dbReference type="InterPro" id="IPR008816">
    <property type="entry name" value="Gly_zipper_2TM_dom"/>
</dbReference>
<evidence type="ECO:0000313" key="6">
    <source>
        <dbReference type="Proteomes" id="UP001301869"/>
    </source>
</evidence>
<evidence type="ECO:0000256" key="3">
    <source>
        <dbReference type="SAM" id="MobiDB-lite"/>
    </source>
</evidence>
<feature type="domain" description="Glycine zipper 2TM" evidence="4">
    <location>
        <begin position="80"/>
        <end position="121"/>
    </location>
</feature>
<protein>
    <submittedName>
        <fullName evidence="5">Glycine zipper 2TM domain-containing protein</fullName>
    </submittedName>
</protein>
<sequence length="203" mass="21572">MSKSIVVGSTLAVLGLGGLAFGAWQMQDQAQGPAYADIVNVQEITRTVETPREVCEDVQKQVPVKQPPQQAQSSDPNKLLGSAAGAVVGGLLGNQVGGGTGKKLATAAGAIGGGLAGREVQERVENRQRAQAGAGQPQTRTVTREECRTVVDTHQESEGYKVSWRDDSGTHTTRLEERPEGDQVELEEGSPNWQKTRTARQEA</sequence>
<name>A0ABY9Z2R8_9GAMM</name>
<accession>A0ABY9Z2R8</accession>
<organism evidence="5 6">
    <name type="scientific">Halomonas piscis</name>
    <dbReference type="NCBI Taxonomy" id="3031727"/>
    <lineage>
        <taxon>Bacteria</taxon>
        <taxon>Pseudomonadati</taxon>
        <taxon>Pseudomonadota</taxon>
        <taxon>Gammaproteobacteria</taxon>
        <taxon>Oceanospirillales</taxon>
        <taxon>Halomonadaceae</taxon>
        <taxon>Halomonas</taxon>
    </lineage>
</organism>
<evidence type="ECO:0000256" key="2">
    <source>
        <dbReference type="ARBA" id="ARBA00023136"/>
    </source>
</evidence>
<dbReference type="Pfam" id="PF05433">
    <property type="entry name" value="Rick_17kDa_Anti"/>
    <property type="match status" value="1"/>
</dbReference>
<feature type="compositionally biased region" description="Basic and acidic residues" evidence="3">
    <location>
        <begin position="142"/>
        <end position="181"/>
    </location>
</feature>